<proteinExistence type="predicted"/>
<gene>
    <name evidence="1" type="ORF">MNBD_ALPHA04-675</name>
</gene>
<organism evidence="1">
    <name type="scientific">hydrothermal vent metagenome</name>
    <dbReference type="NCBI Taxonomy" id="652676"/>
    <lineage>
        <taxon>unclassified sequences</taxon>
        <taxon>metagenomes</taxon>
        <taxon>ecological metagenomes</taxon>
    </lineage>
</organism>
<dbReference type="InterPro" id="IPR027417">
    <property type="entry name" value="P-loop_NTPase"/>
</dbReference>
<reference evidence="1" key="1">
    <citation type="submission" date="2018-06" db="EMBL/GenBank/DDBJ databases">
        <authorList>
            <person name="Zhirakovskaya E."/>
        </authorList>
    </citation>
    <scope>NUCLEOTIDE SEQUENCE</scope>
</reference>
<evidence type="ECO:0000313" key="1">
    <source>
        <dbReference type="EMBL" id="VAW02231.1"/>
    </source>
</evidence>
<dbReference type="Gene3D" id="3.40.50.300">
    <property type="entry name" value="P-loop containing nucleotide triphosphate hydrolases"/>
    <property type="match status" value="1"/>
</dbReference>
<accession>A0A3B0S7W1</accession>
<protein>
    <recommendedName>
        <fullName evidence="2">Sulfotransferase domain-containing protein</fullName>
    </recommendedName>
</protein>
<dbReference type="AlphaFoldDB" id="A0A3B0S7W1"/>
<name>A0A3B0S7W1_9ZZZZ</name>
<dbReference type="EMBL" id="UOEF01000343">
    <property type="protein sequence ID" value="VAW02231.1"/>
    <property type="molecule type" value="Genomic_DNA"/>
</dbReference>
<dbReference type="SUPFAM" id="SSF52540">
    <property type="entry name" value="P-loop containing nucleoside triphosphate hydrolases"/>
    <property type="match status" value="1"/>
</dbReference>
<sequence>MTLLIHPGFHKTGTTWMQEVLFKDERLFNLMFDQLETDALLVRPHDFQFSKQDATASIDARRSAADSNLIDVISSELLCGNMFSGSRDSRILAERLFAVTGPAKILLTVRAQRPMLKSVYLQYVKRGGRKSLTDFLNFEPEPGYNWFRPEIFEFHHLADHYASLFGAQNILVLPQELLIGDRQAFFEILMKFVTGEALVEGMSVSNEKGVGISPPSSAIPMLRFANLLRKTPVNPEAMTSFSGVGDLLTSLSYRMRFGRKRKDANISREIKSFADGRYGVSNTKLQSYVPVDLSDLGYETQS</sequence>
<evidence type="ECO:0008006" key="2">
    <source>
        <dbReference type="Google" id="ProtNLM"/>
    </source>
</evidence>